<dbReference type="OrthoDB" id="941588at2759"/>
<evidence type="ECO:0000313" key="1">
    <source>
        <dbReference type="EMBL" id="PIN13939.1"/>
    </source>
</evidence>
<evidence type="ECO:0000313" key="2">
    <source>
        <dbReference type="Proteomes" id="UP000231279"/>
    </source>
</evidence>
<dbReference type="EMBL" id="NKXS01002382">
    <property type="protein sequence ID" value="PIN13939.1"/>
    <property type="molecule type" value="Genomic_DNA"/>
</dbReference>
<sequence length="120" mass="13472">MAALSTEGASGFGSSVADEGLTNVVKIVPEFNPEKEVTYDDLQLFTNNFSGENWIVRTQFGMLYRGKIPRSWRGIPEEKDVTVKVWESWCYLTNGDTYHVKPENLLARVKINLDGAIGSR</sequence>
<comment type="caution">
    <text evidence="1">The sequence shown here is derived from an EMBL/GenBank/DDBJ whole genome shotgun (WGS) entry which is preliminary data.</text>
</comment>
<reference evidence="2" key="1">
    <citation type="journal article" date="2018" name="Gigascience">
        <title>Genome assembly of the Pink Ipe (Handroanthus impetiginosus, Bignoniaceae), a highly valued, ecologically keystone Neotropical timber forest tree.</title>
        <authorList>
            <person name="Silva-Junior O.B."/>
            <person name="Grattapaglia D."/>
            <person name="Novaes E."/>
            <person name="Collevatti R.G."/>
        </authorList>
    </citation>
    <scope>NUCLEOTIDE SEQUENCE [LARGE SCALE GENOMIC DNA]</scope>
    <source>
        <strain evidence="2">cv. UFG-1</strain>
    </source>
</reference>
<accession>A0A2G9H8V3</accession>
<proteinExistence type="predicted"/>
<organism evidence="1 2">
    <name type="scientific">Handroanthus impetiginosus</name>
    <dbReference type="NCBI Taxonomy" id="429701"/>
    <lineage>
        <taxon>Eukaryota</taxon>
        <taxon>Viridiplantae</taxon>
        <taxon>Streptophyta</taxon>
        <taxon>Embryophyta</taxon>
        <taxon>Tracheophyta</taxon>
        <taxon>Spermatophyta</taxon>
        <taxon>Magnoliopsida</taxon>
        <taxon>eudicotyledons</taxon>
        <taxon>Gunneridae</taxon>
        <taxon>Pentapetalae</taxon>
        <taxon>asterids</taxon>
        <taxon>lamiids</taxon>
        <taxon>Lamiales</taxon>
        <taxon>Bignoniaceae</taxon>
        <taxon>Crescentiina</taxon>
        <taxon>Tabebuia alliance</taxon>
        <taxon>Handroanthus</taxon>
    </lineage>
</organism>
<gene>
    <name evidence="1" type="ORF">CDL12_13433</name>
</gene>
<protein>
    <submittedName>
        <fullName evidence="1">Uncharacterized protein</fullName>
    </submittedName>
</protein>
<keyword evidence="2" id="KW-1185">Reference proteome</keyword>
<name>A0A2G9H8V3_9LAMI</name>
<dbReference type="Proteomes" id="UP000231279">
    <property type="component" value="Unassembled WGS sequence"/>
</dbReference>
<dbReference type="Gene3D" id="3.30.200.20">
    <property type="entry name" value="Phosphorylase Kinase, domain 1"/>
    <property type="match status" value="1"/>
</dbReference>
<dbReference type="AlphaFoldDB" id="A0A2G9H8V3"/>